<accession>A0A7Y1ABG8</accession>
<gene>
    <name evidence="1" type="ORF">HBO38_30415</name>
</gene>
<evidence type="ECO:0000313" key="2">
    <source>
        <dbReference type="Proteomes" id="UP000537729"/>
    </source>
</evidence>
<dbReference type="Pfam" id="PF14359">
    <property type="entry name" value="DUF4406"/>
    <property type="match status" value="1"/>
</dbReference>
<name>A0A7Y1ABG8_PSEVE</name>
<sequence length="104" mass="11226">MKRVYLSGPMTGLPDLNFAAFHAMTNNLRAGGHTVTNPAEINPEGGTWNDCMRRDIAALMNCDTVATLPGWEHSKGARLEVLIADRLGMTVLNAKDLVSMEIAG</sequence>
<evidence type="ECO:0000313" key="1">
    <source>
        <dbReference type="EMBL" id="NMY12688.1"/>
    </source>
</evidence>
<comment type="caution">
    <text evidence="1">The sequence shown here is derived from an EMBL/GenBank/DDBJ whole genome shotgun (WGS) entry which is preliminary data.</text>
</comment>
<dbReference type="InterPro" id="IPR025518">
    <property type="entry name" value="DUF4406"/>
</dbReference>
<dbReference type="Gene3D" id="3.40.50.450">
    <property type="match status" value="1"/>
</dbReference>
<dbReference type="EMBL" id="JAAQWG010000066">
    <property type="protein sequence ID" value="NMY12688.1"/>
    <property type="molecule type" value="Genomic_DNA"/>
</dbReference>
<dbReference type="SUPFAM" id="SSF52309">
    <property type="entry name" value="N-(deoxy)ribosyltransferase-like"/>
    <property type="match status" value="1"/>
</dbReference>
<dbReference type="Proteomes" id="UP000537729">
    <property type="component" value="Unassembled WGS sequence"/>
</dbReference>
<reference evidence="1 2" key="1">
    <citation type="journal article" date="2020" name="Front. Microbiol.">
        <title>Genetic Organization of the aprX-lipA2 Operon Affects the Proteolytic Potential of Pseudomonas Species in Milk.</title>
        <authorList>
            <person name="Maier C."/>
            <person name="Huptas C."/>
            <person name="von Neubeck M."/>
            <person name="Scherer S."/>
            <person name="Wenning M."/>
            <person name="Lucking G."/>
        </authorList>
    </citation>
    <scope>NUCLEOTIDE SEQUENCE [LARGE SCALE GENOMIC DNA]</scope>
    <source>
        <strain evidence="1 2">DSM 16272</strain>
    </source>
</reference>
<protein>
    <submittedName>
        <fullName evidence="1">DUF4406 domain-containing protein</fullName>
    </submittedName>
</protein>
<organism evidence="1 2">
    <name type="scientific">Pseudomonas veronii</name>
    <dbReference type="NCBI Taxonomy" id="76761"/>
    <lineage>
        <taxon>Bacteria</taxon>
        <taxon>Pseudomonadati</taxon>
        <taxon>Pseudomonadota</taxon>
        <taxon>Gammaproteobacteria</taxon>
        <taxon>Pseudomonadales</taxon>
        <taxon>Pseudomonadaceae</taxon>
        <taxon>Pseudomonas</taxon>
    </lineage>
</organism>
<dbReference type="RefSeq" id="WP_169886068.1">
    <property type="nucleotide sequence ID" value="NZ_JAAQWG010000066.1"/>
</dbReference>
<dbReference type="AlphaFoldDB" id="A0A7Y1ABG8"/>
<proteinExistence type="predicted"/>